<dbReference type="PANTHER" id="PTHR11347">
    <property type="entry name" value="CYCLIC NUCLEOTIDE PHOSPHODIESTERASE"/>
    <property type="match status" value="1"/>
</dbReference>
<dbReference type="AlphaFoldDB" id="A0A8K1C494"/>
<feature type="transmembrane region" description="Helical" evidence="8">
    <location>
        <begin position="99"/>
        <end position="122"/>
    </location>
</feature>
<dbReference type="InterPro" id="IPR023088">
    <property type="entry name" value="PDEase"/>
</dbReference>
<comment type="similarity">
    <text evidence="6">Belongs to the cyclic nucleotide phosphodiesterase family.</text>
</comment>
<evidence type="ECO:0000313" key="11">
    <source>
        <dbReference type="Proteomes" id="UP000794436"/>
    </source>
</evidence>
<feature type="region of interest" description="Disordered" evidence="7">
    <location>
        <begin position="447"/>
        <end position="468"/>
    </location>
</feature>
<feature type="binding site" evidence="5">
    <location>
        <position position="584"/>
    </location>
    <ligand>
        <name>Zn(2+)</name>
        <dbReference type="ChEBI" id="CHEBI:29105"/>
        <label>1</label>
    </ligand>
</feature>
<reference evidence="10" key="1">
    <citation type="submission" date="2019-03" db="EMBL/GenBank/DDBJ databases">
        <title>Long read genome sequence of the mycoparasitic Pythium oligandrum ATCC 38472 isolated from sugarbeet rhizosphere.</title>
        <authorList>
            <person name="Gaulin E."/>
        </authorList>
    </citation>
    <scope>NUCLEOTIDE SEQUENCE</scope>
    <source>
        <strain evidence="10">ATCC 38472_TT</strain>
    </source>
</reference>
<protein>
    <recommendedName>
        <fullName evidence="6">Phosphodiesterase</fullName>
        <ecNumber evidence="6">3.1.4.-</ecNumber>
    </recommendedName>
</protein>
<feature type="transmembrane region" description="Helical" evidence="8">
    <location>
        <begin position="134"/>
        <end position="155"/>
    </location>
</feature>
<evidence type="ECO:0000256" key="4">
    <source>
        <dbReference type="PIRSR" id="PIRSR623088-2"/>
    </source>
</evidence>
<organism evidence="10 11">
    <name type="scientific">Pythium oligandrum</name>
    <name type="common">Mycoparasitic fungus</name>
    <dbReference type="NCBI Taxonomy" id="41045"/>
    <lineage>
        <taxon>Eukaryota</taxon>
        <taxon>Sar</taxon>
        <taxon>Stramenopiles</taxon>
        <taxon>Oomycota</taxon>
        <taxon>Peronosporomycetes</taxon>
        <taxon>Pythiales</taxon>
        <taxon>Pythiaceae</taxon>
        <taxon>Pythium</taxon>
    </lineage>
</organism>
<evidence type="ECO:0000259" key="9">
    <source>
        <dbReference type="PROSITE" id="PS51845"/>
    </source>
</evidence>
<dbReference type="InterPro" id="IPR023174">
    <property type="entry name" value="PDEase_CS"/>
</dbReference>
<dbReference type="InterPro" id="IPR002073">
    <property type="entry name" value="PDEase_catalytic_dom"/>
</dbReference>
<feature type="region of interest" description="Disordered" evidence="7">
    <location>
        <begin position="808"/>
        <end position="862"/>
    </location>
</feature>
<feature type="domain" description="PDEase" evidence="9">
    <location>
        <begin position="469"/>
        <end position="810"/>
    </location>
</feature>
<dbReference type="GO" id="GO:0007165">
    <property type="term" value="P:signal transduction"/>
    <property type="evidence" value="ECO:0007669"/>
    <property type="project" value="InterPro"/>
</dbReference>
<feature type="binding site" evidence="5">
    <location>
        <position position="550"/>
    </location>
    <ligand>
        <name>Zn(2+)</name>
        <dbReference type="ChEBI" id="CHEBI:29105"/>
        <label>1</label>
    </ligand>
</feature>
<feature type="binding site" evidence="5">
    <location>
        <position position="585"/>
    </location>
    <ligand>
        <name>Zn(2+)</name>
        <dbReference type="ChEBI" id="CHEBI:29105"/>
        <label>2</label>
    </ligand>
</feature>
<feature type="binding site" evidence="4">
    <location>
        <position position="766"/>
    </location>
    <ligand>
        <name>AMP</name>
        <dbReference type="ChEBI" id="CHEBI:456215"/>
    </ligand>
</feature>
<feature type="transmembrane region" description="Helical" evidence="8">
    <location>
        <begin position="200"/>
        <end position="219"/>
    </location>
</feature>
<evidence type="ECO:0000256" key="5">
    <source>
        <dbReference type="PIRSR" id="PIRSR623088-3"/>
    </source>
</evidence>
<keyword evidence="11" id="KW-1185">Reference proteome</keyword>
<proteinExistence type="inferred from homology"/>
<feature type="binding site" evidence="5">
    <location>
        <position position="714"/>
    </location>
    <ligand>
        <name>Zn(2+)</name>
        <dbReference type="ChEBI" id="CHEBI:29105"/>
        <label>1</label>
    </ligand>
</feature>
<dbReference type="PROSITE" id="PS51845">
    <property type="entry name" value="PDEASE_I_2"/>
    <property type="match status" value="1"/>
</dbReference>
<feature type="transmembrane region" description="Helical" evidence="8">
    <location>
        <begin position="225"/>
        <end position="246"/>
    </location>
</feature>
<evidence type="ECO:0000256" key="7">
    <source>
        <dbReference type="SAM" id="MobiDB-lite"/>
    </source>
</evidence>
<dbReference type="PRINTS" id="PR00387">
    <property type="entry name" value="PDIESTERASE1"/>
</dbReference>
<keyword evidence="8" id="KW-0812">Transmembrane</keyword>
<dbReference type="Gene3D" id="1.10.1300.10">
    <property type="entry name" value="3'5'-cyclic nucleotide phosphodiesterase, catalytic domain"/>
    <property type="match status" value="1"/>
</dbReference>
<gene>
    <name evidence="10" type="ORF">Poli38472_008860</name>
</gene>
<feature type="transmembrane region" description="Helical" evidence="8">
    <location>
        <begin position="66"/>
        <end position="87"/>
    </location>
</feature>
<feature type="compositionally biased region" description="Low complexity" evidence="7">
    <location>
        <begin position="447"/>
        <end position="460"/>
    </location>
</feature>
<dbReference type="Pfam" id="PF00233">
    <property type="entry name" value="PDEase_I"/>
    <property type="match status" value="1"/>
</dbReference>
<feature type="active site" description="Proton donor" evidence="3">
    <location>
        <position position="546"/>
    </location>
</feature>
<accession>A0A8K1C494</accession>
<keyword evidence="2 6" id="KW-0378">Hydrolase</keyword>
<dbReference type="GO" id="GO:0046872">
    <property type="term" value="F:metal ion binding"/>
    <property type="evidence" value="ECO:0007669"/>
    <property type="project" value="UniProtKB-KW"/>
</dbReference>
<dbReference type="OrthoDB" id="189220at2759"/>
<evidence type="ECO:0000256" key="8">
    <source>
        <dbReference type="SAM" id="Phobius"/>
    </source>
</evidence>
<name>A0A8K1C494_PYTOL</name>
<dbReference type="InterPro" id="IPR036971">
    <property type="entry name" value="PDEase_catalytic_dom_sf"/>
</dbReference>
<dbReference type="EC" id="3.1.4.-" evidence="6"/>
<feature type="compositionally biased region" description="Acidic residues" evidence="7">
    <location>
        <begin position="842"/>
        <end position="852"/>
    </location>
</feature>
<feature type="binding site" evidence="4">
    <location>
        <position position="714"/>
    </location>
    <ligand>
        <name>AMP</name>
        <dbReference type="ChEBI" id="CHEBI:456215"/>
    </ligand>
</feature>
<evidence type="ECO:0000313" key="10">
    <source>
        <dbReference type="EMBL" id="TMW56212.1"/>
    </source>
</evidence>
<evidence type="ECO:0000256" key="1">
    <source>
        <dbReference type="ARBA" id="ARBA00022723"/>
    </source>
</evidence>
<evidence type="ECO:0000256" key="6">
    <source>
        <dbReference type="RuleBase" id="RU363067"/>
    </source>
</evidence>
<sequence length="862" mass="95967">MSTRRGSLRRKEPKLSTASVRDVRSQLDILEHEELIRQRWSLRFADSTLEERFQLYHEDVSLRSSVWTCSLTMGALLMIQTGTAYSIFVSDVHTSKSWIAVGISLGVTGLAVLGWIAFVCLASSQSTRKMGLQSALVVMAATVVLIISSQPILHMSNTKHTVIAQSEDFSHEHQLTQMILFLVMSLSTMATLWNLQLLQYGAVVTLTVLALSGWLGVWTDYMPKQWDVVILFLASLGMLGIGVYRAENESRAKFLRLRHLLLENLKLAQQNTFMQCQLSSHVDAIGISALEASCTEAMGSGASYSLPGTPICQSPFSPSPIGESCMENVLKVLDDIKIQVRGDDDMTRQLEFVMQTLASEQDLFHETFRGKRTQRAAGRMSISVVDSGGTEWLDLIAQQKPQLPTLQRRRSVEFDKPIVVMKPIRRTNSGLRQTVVKQVENYLMTSQRTTTSADTTTEDSPGSIGLPYRPASREKWTAKKLLSRAATSEEMDMLAFASICRFPLTSILLTTLESHHSFIHLPVRLEAAAGFILEIESRYQVKNPYHNAIHGASVVWDLNFFIRRLQTVLTPLQVFSALIAGAVHDVNHPGLSNGYLVNTSAPLAIKYSDDAVLERMHLAEAFQACTKEGCDVFDGLSPDDKRQSRRLIITMVLATDLSGHLKHVNKLKSKRYALHTPSSTDLVPSQTCGASSVPAKSDVIVDDMVFQTMIMMADLAHSVKSFSYHFAWSKLVTEEFFRQGDLEKQFNLSVSPLCDRSMATKFDKSQIGFLDFVVLPLFTAAKDVLPMRFDGLLEQIQRNTSIWRQRAEKAEKGLSPDDVDVGGQESSKPMKAQLQGVHEGSTEDESTDDDDQGLAQELVISE</sequence>
<feature type="binding site" evidence="4">
    <location>
        <position position="585"/>
    </location>
    <ligand>
        <name>AMP</name>
        <dbReference type="ChEBI" id="CHEBI:456215"/>
    </ligand>
</feature>
<comment type="cofactor">
    <cofactor evidence="6">
        <name>a divalent metal cation</name>
        <dbReference type="ChEBI" id="CHEBI:60240"/>
    </cofactor>
    <text evidence="6">Binds 2 divalent metal cations per subunit. Site 1 may preferentially bind zinc ions, while site 2 has a preference for magnesium and/or manganese ions.</text>
</comment>
<feature type="binding site" evidence="5">
    <location>
        <position position="585"/>
    </location>
    <ligand>
        <name>Zn(2+)</name>
        <dbReference type="ChEBI" id="CHEBI:29105"/>
        <label>1</label>
    </ligand>
</feature>
<dbReference type="PROSITE" id="PS00126">
    <property type="entry name" value="PDEASE_I_1"/>
    <property type="match status" value="1"/>
</dbReference>
<dbReference type="Proteomes" id="UP000794436">
    <property type="component" value="Unassembled WGS sequence"/>
</dbReference>
<evidence type="ECO:0000256" key="3">
    <source>
        <dbReference type="PIRSR" id="PIRSR623088-1"/>
    </source>
</evidence>
<keyword evidence="8" id="KW-1133">Transmembrane helix</keyword>
<dbReference type="EMBL" id="SPLM01000146">
    <property type="protein sequence ID" value="TMW56212.1"/>
    <property type="molecule type" value="Genomic_DNA"/>
</dbReference>
<dbReference type="GO" id="GO:0004114">
    <property type="term" value="F:3',5'-cyclic-nucleotide phosphodiesterase activity"/>
    <property type="evidence" value="ECO:0007669"/>
    <property type="project" value="InterPro"/>
</dbReference>
<dbReference type="SUPFAM" id="SSF109604">
    <property type="entry name" value="HD-domain/PDEase-like"/>
    <property type="match status" value="1"/>
</dbReference>
<evidence type="ECO:0000256" key="2">
    <source>
        <dbReference type="ARBA" id="ARBA00022801"/>
    </source>
</evidence>
<keyword evidence="1 5" id="KW-0479">Metal-binding</keyword>
<feature type="binding site" evidence="4">
    <location>
        <begin position="546"/>
        <end position="550"/>
    </location>
    <ligand>
        <name>AMP</name>
        <dbReference type="ChEBI" id="CHEBI:456215"/>
    </ligand>
</feature>
<comment type="caution">
    <text evidence="10">The sequence shown here is derived from an EMBL/GenBank/DDBJ whole genome shotgun (WGS) entry which is preliminary data.</text>
</comment>
<keyword evidence="8" id="KW-0472">Membrane</keyword>